<evidence type="ECO:0000313" key="1">
    <source>
        <dbReference type="EMBL" id="KPI94245.1"/>
    </source>
</evidence>
<accession>A0A194PSY8</accession>
<reference evidence="1 2" key="1">
    <citation type="journal article" date="2015" name="Nat. Commun.">
        <title>Outbred genome sequencing and CRISPR/Cas9 gene editing in butterflies.</title>
        <authorList>
            <person name="Li X."/>
            <person name="Fan D."/>
            <person name="Zhang W."/>
            <person name="Liu G."/>
            <person name="Zhang L."/>
            <person name="Zhao L."/>
            <person name="Fang X."/>
            <person name="Chen L."/>
            <person name="Dong Y."/>
            <person name="Chen Y."/>
            <person name="Ding Y."/>
            <person name="Zhao R."/>
            <person name="Feng M."/>
            <person name="Zhu Y."/>
            <person name="Feng Y."/>
            <person name="Jiang X."/>
            <person name="Zhu D."/>
            <person name="Xiang H."/>
            <person name="Feng X."/>
            <person name="Li S."/>
            <person name="Wang J."/>
            <person name="Zhang G."/>
            <person name="Kronforst M.R."/>
            <person name="Wang W."/>
        </authorList>
    </citation>
    <scope>NUCLEOTIDE SEQUENCE [LARGE SCALE GENOMIC DNA]</scope>
    <source>
        <strain evidence="1">Ya'a_city_454_Px</strain>
        <tissue evidence="1">Whole body</tissue>
    </source>
</reference>
<name>A0A194PSY8_PAPXU</name>
<gene>
    <name evidence="1" type="ORF">RR46_06696</name>
</gene>
<keyword evidence="2" id="KW-1185">Reference proteome</keyword>
<evidence type="ECO:0000313" key="2">
    <source>
        <dbReference type="Proteomes" id="UP000053268"/>
    </source>
</evidence>
<dbReference type="Proteomes" id="UP000053268">
    <property type="component" value="Unassembled WGS sequence"/>
</dbReference>
<proteinExistence type="predicted"/>
<dbReference type="EMBL" id="KQ459600">
    <property type="protein sequence ID" value="KPI94245.1"/>
    <property type="molecule type" value="Genomic_DNA"/>
</dbReference>
<dbReference type="AlphaFoldDB" id="A0A194PSY8"/>
<protein>
    <submittedName>
        <fullName evidence="1">Uncharacterized protein</fullName>
    </submittedName>
</protein>
<sequence>MESINSTSPDVCVNVCEESIKEDKKKKSSSISCWCSAFIKLIQKMKSKGNETADDSLETIQLRVMK</sequence>
<organism evidence="1 2">
    <name type="scientific">Papilio xuthus</name>
    <name type="common">Asian swallowtail butterfly</name>
    <dbReference type="NCBI Taxonomy" id="66420"/>
    <lineage>
        <taxon>Eukaryota</taxon>
        <taxon>Metazoa</taxon>
        <taxon>Ecdysozoa</taxon>
        <taxon>Arthropoda</taxon>
        <taxon>Hexapoda</taxon>
        <taxon>Insecta</taxon>
        <taxon>Pterygota</taxon>
        <taxon>Neoptera</taxon>
        <taxon>Endopterygota</taxon>
        <taxon>Lepidoptera</taxon>
        <taxon>Glossata</taxon>
        <taxon>Ditrysia</taxon>
        <taxon>Papilionoidea</taxon>
        <taxon>Papilionidae</taxon>
        <taxon>Papilioninae</taxon>
        <taxon>Papilio</taxon>
    </lineage>
</organism>